<comment type="subcellular location">
    <subcellularLocation>
        <location evidence="1">Membrane</location>
        <topology evidence="1">Multi-pass membrane protein</topology>
    </subcellularLocation>
</comment>
<accession>A0AAF0QS77</accession>
<feature type="transmembrane region" description="Helical" evidence="6">
    <location>
        <begin position="6"/>
        <end position="22"/>
    </location>
</feature>
<gene>
    <name evidence="8" type="ORF">MTR67_021050</name>
</gene>
<evidence type="ECO:0000256" key="5">
    <source>
        <dbReference type="PROSITE-ProRule" id="PRU00205"/>
    </source>
</evidence>
<dbReference type="InterPro" id="IPR042512">
    <property type="entry name" value="TLCD5"/>
</dbReference>
<evidence type="ECO:0000256" key="6">
    <source>
        <dbReference type="SAM" id="Phobius"/>
    </source>
</evidence>
<dbReference type="EMBL" id="CP133615">
    <property type="protein sequence ID" value="WMV27665.1"/>
    <property type="molecule type" value="Genomic_DNA"/>
</dbReference>
<feature type="transmembrane region" description="Helical" evidence="6">
    <location>
        <begin position="171"/>
        <end position="192"/>
    </location>
</feature>
<keyword evidence="4 5" id="KW-0472">Membrane</keyword>
<dbReference type="PROSITE" id="PS50922">
    <property type="entry name" value="TLC"/>
    <property type="match status" value="1"/>
</dbReference>
<feature type="transmembrane region" description="Helical" evidence="6">
    <location>
        <begin position="204"/>
        <end position="225"/>
    </location>
</feature>
<feature type="domain" description="TLC" evidence="7">
    <location>
        <begin position="29"/>
        <end position="233"/>
    </location>
</feature>
<dbReference type="AlphaFoldDB" id="A0AAF0QS77"/>
<keyword evidence="2 5" id="KW-0812">Transmembrane</keyword>
<evidence type="ECO:0000256" key="1">
    <source>
        <dbReference type="ARBA" id="ARBA00004141"/>
    </source>
</evidence>
<evidence type="ECO:0000313" key="8">
    <source>
        <dbReference type="EMBL" id="WMV27665.1"/>
    </source>
</evidence>
<dbReference type="PANTHER" id="PTHR31898:SF1">
    <property type="entry name" value="TLC DOMAIN-CONTAINING PROTEIN 5"/>
    <property type="match status" value="1"/>
</dbReference>
<dbReference type="GO" id="GO:0016020">
    <property type="term" value="C:membrane"/>
    <property type="evidence" value="ECO:0007669"/>
    <property type="project" value="UniProtKB-SubCell"/>
</dbReference>
<dbReference type="PANTHER" id="PTHR31898">
    <property type="entry name" value="TRANSMEMBRANE PROTEIN 136"/>
    <property type="match status" value="1"/>
</dbReference>
<keyword evidence="9" id="KW-1185">Reference proteome</keyword>
<organism evidence="8 9">
    <name type="scientific">Solanum verrucosum</name>
    <dbReference type="NCBI Taxonomy" id="315347"/>
    <lineage>
        <taxon>Eukaryota</taxon>
        <taxon>Viridiplantae</taxon>
        <taxon>Streptophyta</taxon>
        <taxon>Embryophyta</taxon>
        <taxon>Tracheophyta</taxon>
        <taxon>Spermatophyta</taxon>
        <taxon>Magnoliopsida</taxon>
        <taxon>eudicotyledons</taxon>
        <taxon>Gunneridae</taxon>
        <taxon>Pentapetalae</taxon>
        <taxon>asterids</taxon>
        <taxon>lamiids</taxon>
        <taxon>Solanales</taxon>
        <taxon>Solanaceae</taxon>
        <taxon>Solanoideae</taxon>
        <taxon>Solaneae</taxon>
        <taxon>Solanum</taxon>
    </lineage>
</organism>
<dbReference type="Proteomes" id="UP001234989">
    <property type="component" value="Chromosome 4"/>
</dbReference>
<dbReference type="SMART" id="SM00724">
    <property type="entry name" value="TLC"/>
    <property type="match status" value="1"/>
</dbReference>
<evidence type="ECO:0000259" key="7">
    <source>
        <dbReference type="PROSITE" id="PS50922"/>
    </source>
</evidence>
<evidence type="ECO:0000256" key="4">
    <source>
        <dbReference type="ARBA" id="ARBA00023136"/>
    </source>
</evidence>
<sequence length="245" mass="27687">MDDSILNLIVFGVVSWTTLFLLTRKLFPNRSFDFCNRLVSTIHAILAVTLSLISVQDWNCPLCPLASRSSHKQMRALAVTVGYLIYDFVCCLFDKQVKIDNLIHHLVSVVGLGAGLAYEWCGSEMVAALCVTEISSPFLHMREILKELGYKDTDFNLAADVSFSTKFLRLFTFNVVLFAVIFSCARMIGGPYLTYVTLSADNPILIKAMALGLQLVSAFWFYKIARMIMYKFSKRNKAKIVHLIR</sequence>
<feature type="transmembrane region" description="Helical" evidence="6">
    <location>
        <begin position="34"/>
        <end position="54"/>
    </location>
</feature>
<keyword evidence="3 6" id="KW-1133">Transmembrane helix</keyword>
<protein>
    <recommendedName>
        <fullName evidence="7">TLC domain-containing protein</fullName>
    </recommendedName>
</protein>
<feature type="transmembrane region" description="Helical" evidence="6">
    <location>
        <begin position="74"/>
        <end position="93"/>
    </location>
</feature>
<evidence type="ECO:0000256" key="3">
    <source>
        <dbReference type="ARBA" id="ARBA00022989"/>
    </source>
</evidence>
<evidence type="ECO:0000256" key="2">
    <source>
        <dbReference type="ARBA" id="ARBA00022692"/>
    </source>
</evidence>
<reference evidence="8" key="1">
    <citation type="submission" date="2023-08" db="EMBL/GenBank/DDBJ databases">
        <title>A de novo genome assembly of Solanum verrucosum Schlechtendal, a Mexican diploid species geographically isolated from the other diploid A-genome species in potato relatives.</title>
        <authorList>
            <person name="Hosaka K."/>
        </authorList>
    </citation>
    <scope>NUCLEOTIDE SEQUENCE</scope>
    <source>
        <tissue evidence="8">Young leaves</tissue>
    </source>
</reference>
<name>A0AAF0QS77_SOLVR</name>
<dbReference type="Pfam" id="PF03798">
    <property type="entry name" value="TRAM_LAG1_CLN8"/>
    <property type="match status" value="1"/>
</dbReference>
<proteinExistence type="predicted"/>
<evidence type="ECO:0000313" key="9">
    <source>
        <dbReference type="Proteomes" id="UP001234989"/>
    </source>
</evidence>
<dbReference type="InterPro" id="IPR006634">
    <property type="entry name" value="TLC-dom"/>
</dbReference>